<dbReference type="Gene3D" id="3.40.50.1820">
    <property type="entry name" value="alpha/beta hydrolase"/>
    <property type="match status" value="1"/>
</dbReference>
<dbReference type="InterPro" id="IPR000383">
    <property type="entry name" value="Xaa-Pro-like_dom"/>
</dbReference>
<dbReference type="PANTHER" id="PTHR22946:SF9">
    <property type="entry name" value="POLYKETIDE TRANSFERASE AF380"/>
    <property type="match status" value="1"/>
</dbReference>
<dbReference type="InterPro" id="IPR050261">
    <property type="entry name" value="FrsA_esterase"/>
</dbReference>
<dbReference type="Pfam" id="PF02129">
    <property type="entry name" value="Peptidase_S15"/>
    <property type="match status" value="1"/>
</dbReference>
<evidence type="ECO:0000256" key="1">
    <source>
        <dbReference type="ARBA" id="ARBA00022801"/>
    </source>
</evidence>
<gene>
    <name evidence="3" type="ORF">AWB68_00251</name>
</gene>
<evidence type="ECO:0000259" key="2">
    <source>
        <dbReference type="Pfam" id="PF02129"/>
    </source>
</evidence>
<feature type="domain" description="Xaa-Pro dipeptidyl-peptidase-like" evidence="2">
    <location>
        <begin position="86"/>
        <end position="225"/>
    </location>
</feature>
<dbReference type="GO" id="GO:0004177">
    <property type="term" value="F:aminopeptidase activity"/>
    <property type="evidence" value="ECO:0007669"/>
    <property type="project" value="UniProtKB-KW"/>
</dbReference>
<name>A0A158F3H6_9BURK</name>
<dbReference type="GO" id="GO:0052689">
    <property type="term" value="F:carboxylic ester hydrolase activity"/>
    <property type="evidence" value="ECO:0007669"/>
    <property type="project" value="UniProtKB-ARBA"/>
</dbReference>
<dbReference type="PANTHER" id="PTHR22946">
    <property type="entry name" value="DIENELACTONE HYDROLASE DOMAIN-CONTAINING PROTEIN-RELATED"/>
    <property type="match status" value="1"/>
</dbReference>
<keyword evidence="3" id="KW-0645">Protease</keyword>
<proteinExistence type="predicted"/>
<sequence length="350" mass="37200">MTTGPSKPAIDRNASLAGQARVLAHVTRRIATAALLLRILGCICLIVGLAQRAQAEEPAQLASDLHETIVEVPMTERGLFGDKQRELTATVYRPEGDGPFPLIVLSHGNPPNAFDRSKIGRFRKIAQIREFVARGFAVIVPIRRGYGATGGSFAEDTGSCEAPDYGHAGLEAAKDLLATIRFAGTLSYVDSQKIVLVGQSAGGFASLAAASLSPPGVIAVVNFSGGRGGNPTKRPGEPCAPESMTATIGHFAATTHVPVLWHYVENDQYFAPEVVRQWFSAFQSAGGTGQLVIEPPFGRDGHGMFMVDRAIPIWEPWFDRFLSTVPLLSETASPGMASGIPAAEARTAPR</sequence>
<evidence type="ECO:0000313" key="4">
    <source>
        <dbReference type="Proteomes" id="UP000054770"/>
    </source>
</evidence>
<evidence type="ECO:0000313" key="3">
    <source>
        <dbReference type="EMBL" id="SAL14408.1"/>
    </source>
</evidence>
<comment type="caution">
    <text evidence="3">The sequence shown here is derived from an EMBL/GenBank/DDBJ whole genome shotgun (WGS) entry which is preliminary data.</text>
</comment>
<reference evidence="3" key="1">
    <citation type="submission" date="2016-01" db="EMBL/GenBank/DDBJ databases">
        <authorList>
            <person name="Peeters C."/>
        </authorList>
    </citation>
    <scope>NUCLEOTIDE SEQUENCE [LARGE SCALE GENOMIC DNA]</scope>
    <source>
        <strain evidence="3">LMG 22940</strain>
    </source>
</reference>
<keyword evidence="3" id="KW-0031">Aminopeptidase</keyword>
<accession>A0A158F3H6</accession>
<keyword evidence="4" id="KW-1185">Reference proteome</keyword>
<dbReference type="SUPFAM" id="SSF53474">
    <property type="entry name" value="alpha/beta-Hydrolases"/>
    <property type="match status" value="1"/>
</dbReference>
<protein>
    <submittedName>
        <fullName evidence="3">Dipeptidyl aminopeptidase/acylaminoacyl-peptidase</fullName>
    </submittedName>
</protein>
<dbReference type="Proteomes" id="UP000054770">
    <property type="component" value="Unassembled WGS sequence"/>
</dbReference>
<dbReference type="EMBL" id="FCON02000002">
    <property type="protein sequence ID" value="SAL14408.1"/>
    <property type="molecule type" value="Genomic_DNA"/>
</dbReference>
<organism evidence="3 4">
    <name type="scientific">Caballeronia choica</name>
    <dbReference type="NCBI Taxonomy" id="326476"/>
    <lineage>
        <taxon>Bacteria</taxon>
        <taxon>Pseudomonadati</taxon>
        <taxon>Pseudomonadota</taxon>
        <taxon>Betaproteobacteria</taxon>
        <taxon>Burkholderiales</taxon>
        <taxon>Burkholderiaceae</taxon>
        <taxon>Caballeronia</taxon>
    </lineage>
</organism>
<keyword evidence="1" id="KW-0378">Hydrolase</keyword>
<dbReference type="AlphaFoldDB" id="A0A158F3H6"/>
<dbReference type="InterPro" id="IPR029058">
    <property type="entry name" value="AB_hydrolase_fold"/>
</dbReference>